<organism evidence="18 19">
    <name type="scientific">Magnusiomyces paraingens</name>
    <dbReference type="NCBI Taxonomy" id="2606893"/>
    <lineage>
        <taxon>Eukaryota</taxon>
        <taxon>Fungi</taxon>
        <taxon>Dikarya</taxon>
        <taxon>Ascomycota</taxon>
        <taxon>Saccharomycotina</taxon>
        <taxon>Dipodascomycetes</taxon>
        <taxon>Dipodascales</taxon>
        <taxon>Dipodascaceae</taxon>
        <taxon>Magnusiomyces</taxon>
    </lineage>
</organism>
<evidence type="ECO:0000313" key="19">
    <source>
        <dbReference type="Proteomes" id="UP000398389"/>
    </source>
</evidence>
<evidence type="ECO:0000256" key="7">
    <source>
        <dbReference type="ARBA" id="ARBA00022763"/>
    </source>
</evidence>
<dbReference type="Pfam" id="PF01068">
    <property type="entry name" value="DNA_ligase_A_M"/>
    <property type="match status" value="1"/>
</dbReference>
<dbReference type="FunFam" id="2.40.50.140:FF:000062">
    <property type="entry name" value="DNA ligase"/>
    <property type="match status" value="1"/>
</dbReference>
<keyword evidence="7 14" id="KW-0227">DNA damage</keyword>
<dbReference type="PROSITE" id="PS50160">
    <property type="entry name" value="DNA_LIGASE_A3"/>
    <property type="match status" value="1"/>
</dbReference>
<comment type="similarity">
    <text evidence="2 15">Belongs to the ATP-dependent DNA ligase family.</text>
</comment>
<evidence type="ECO:0000256" key="16">
    <source>
        <dbReference type="SAM" id="MobiDB-lite"/>
    </source>
</evidence>
<comment type="catalytic activity">
    <reaction evidence="13 14">
        <text>ATP + (deoxyribonucleotide)n-3'-hydroxyl + 5'-phospho-(deoxyribonucleotide)m = (deoxyribonucleotide)n+m + AMP + diphosphate.</text>
        <dbReference type="EC" id="6.5.1.1"/>
    </reaction>
</comment>
<feature type="compositionally biased region" description="Low complexity" evidence="16">
    <location>
        <begin position="155"/>
        <end position="165"/>
    </location>
</feature>
<dbReference type="PANTHER" id="PTHR45674:SF4">
    <property type="entry name" value="DNA LIGASE 1"/>
    <property type="match status" value="1"/>
</dbReference>
<dbReference type="NCBIfam" id="TIGR00574">
    <property type="entry name" value="dnl1"/>
    <property type="match status" value="1"/>
</dbReference>
<evidence type="ECO:0000256" key="15">
    <source>
        <dbReference type="RuleBase" id="RU004196"/>
    </source>
</evidence>
<feature type="compositionally biased region" description="Polar residues" evidence="16">
    <location>
        <begin position="35"/>
        <end position="44"/>
    </location>
</feature>
<dbReference type="GO" id="GO:0003910">
    <property type="term" value="F:DNA ligase (ATP) activity"/>
    <property type="evidence" value="ECO:0007669"/>
    <property type="project" value="UniProtKB-EC"/>
</dbReference>
<dbReference type="Pfam" id="PF04679">
    <property type="entry name" value="DNA_ligase_A_C"/>
    <property type="match status" value="1"/>
</dbReference>
<proteinExistence type="inferred from homology"/>
<dbReference type="InterPro" id="IPR012310">
    <property type="entry name" value="DNA_ligase_ATP-dep_cent"/>
</dbReference>
<evidence type="ECO:0000256" key="9">
    <source>
        <dbReference type="ARBA" id="ARBA00023172"/>
    </source>
</evidence>
<keyword evidence="11" id="KW-0539">Nucleus</keyword>
<dbReference type="Gene3D" id="1.10.3260.10">
    <property type="entry name" value="DNA ligase, ATP-dependent, N-terminal domain"/>
    <property type="match status" value="1"/>
</dbReference>
<dbReference type="Pfam" id="PF04675">
    <property type="entry name" value="DNA_ligase_A_N"/>
    <property type="match status" value="1"/>
</dbReference>
<dbReference type="EC" id="6.5.1.1" evidence="14"/>
<dbReference type="SUPFAM" id="SSF117018">
    <property type="entry name" value="ATP-dependent DNA ligase DNA-binding domain"/>
    <property type="match status" value="1"/>
</dbReference>
<gene>
    <name evidence="18" type="ORF">SAPINGB_P005828</name>
</gene>
<dbReference type="GO" id="GO:1903461">
    <property type="term" value="P:Okazaki fragment processing involved in mitotic DNA replication"/>
    <property type="evidence" value="ECO:0007669"/>
    <property type="project" value="TreeGrafter"/>
</dbReference>
<dbReference type="OrthoDB" id="206088at2759"/>
<dbReference type="Gene3D" id="3.30.470.30">
    <property type="entry name" value="DNA ligase/mRNA capping enzyme"/>
    <property type="match status" value="1"/>
</dbReference>
<dbReference type="SUPFAM" id="SSF50249">
    <property type="entry name" value="Nucleic acid-binding proteins"/>
    <property type="match status" value="1"/>
</dbReference>
<dbReference type="PROSITE" id="PS00333">
    <property type="entry name" value="DNA_LIGASE_A2"/>
    <property type="match status" value="1"/>
</dbReference>
<dbReference type="AlphaFoldDB" id="A0A5E8C1U3"/>
<dbReference type="GO" id="GO:0003677">
    <property type="term" value="F:DNA binding"/>
    <property type="evidence" value="ECO:0007669"/>
    <property type="project" value="InterPro"/>
</dbReference>
<feature type="compositionally biased region" description="Basic and acidic residues" evidence="16">
    <location>
        <begin position="167"/>
        <end position="190"/>
    </location>
</feature>
<dbReference type="CDD" id="cd07900">
    <property type="entry name" value="Adenylation_DNA_ligase_I_Euk"/>
    <property type="match status" value="1"/>
</dbReference>
<evidence type="ECO:0000256" key="13">
    <source>
        <dbReference type="ARBA" id="ARBA00034003"/>
    </source>
</evidence>
<dbReference type="GO" id="GO:0051301">
    <property type="term" value="P:cell division"/>
    <property type="evidence" value="ECO:0007669"/>
    <property type="project" value="UniProtKB-KW"/>
</dbReference>
<evidence type="ECO:0000256" key="12">
    <source>
        <dbReference type="ARBA" id="ARBA00023306"/>
    </source>
</evidence>
<evidence type="ECO:0000256" key="5">
    <source>
        <dbReference type="ARBA" id="ARBA00022705"/>
    </source>
</evidence>
<comment type="subcellular location">
    <subcellularLocation>
        <location evidence="1">Nucleus</location>
    </subcellularLocation>
</comment>
<sequence>MIGFPKHIFSVVLRSSLTYQTLVRPIAMAQIKALKTSTSSNGPTKKQKSMMDFFKPKKKVSLKKKEQKTELKEELQDELKKSDEGALDTPVSSFDKQASPKKSRKRVIIDESDEETLPKEEPKSPRSSSPSKKKLKAAFQNFEDGASEESERPTSPKSTTETSTLEDSEKKMILEDSEKETTPEEPESPKKTKKNKKSTEQKSTESQKSIPKFALLPDNSIPYEMLVQGFEEIEENSSRLKIISLACEIFLNTLRLKPEELTTIVYLCINRLGPEYDGLELGLGESIIIKALGESTGRSNTQIKAEYRTEGDLGLVALKLRKTQPTMFQPKPLSIETVFKGLHEIAITTGKDSQGRKIAIIKRLLTAAKGFQAKFIVRSLEGKLRIGLAEKSVLTGLAQAFVSWEYEKAKAVSSKHVERPDSQTVTKAEDLIREVHCQVPNYGTIIDAAIAGGIFNIAETCKLSAGVPLKPMLAKPTKSITEILDRFNGEEFTCEYKYDGERAQVHQTEDGKLHVYSRNMEDMSQRYPDILSSIAQFANKDNTTSYILDCEAVAWDRAESKLLPFQVLSTRKRKDVDEDKITVRICLFAFDLLYLNGQPLLNKTLEERRELLQQHFTPLEGHFAFAKSINSNNVEDIQTFLDQSVKDSCEGLMIKVLKGNESGYEPSKRSRNWLKLKKDYLQGVGDSLDLAVLGAYYGKGKRTNRYGAFLLGCYNSDTEQYETICKIGTGFSDENLEEFYKALSATVIEKPKGYYSYDTASNNQPDVWFQPTMIWEVLTADLSLSPVYKAGIDTLGKGISLRFPRFIRVRDDKGIEDVTTSDQVVEFYRRQASVGQNNDSPSDDE</sequence>
<dbReference type="CDD" id="cd07969">
    <property type="entry name" value="OBF_DNA_ligase_I"/>
    <property type="match status" value="1"/>
</dbReference>
<evidence type="ECO:0000256" key="14">
    <source>
        <dbReference type="RuleBase" id="RU000617"/>
    </source>
</evidence>
<keyword evidence="19" id="KW-1185">Reference proteome</keyword>
<dbReference type="InterPro" id="IPR000977">
    <property type="entry name" value="DNA_ligase_ATP-dep"/>
</dbReference>
<dbReference type="PROSITE" id="PS00697">
    <property type="entry name" value="DNA_LIGASE_A1"/>
    <property type="match status" value="1"/>
</dbReference>
<dbReference type="InterPro" id="IPR050191">
    <property type="entry name" value="ATP-dep_DNA_ligase"/>
</dbReference>
<dbReference type="SUPFAM" id="SSF56091">
    <property type="entry name" value="DNA ligase/mRNA capping enzyme, catalytic domain"/>
    <property type="match status" value="1"/>
</dbReference>
<accession>A0A5E8C1U3</accession>
<evidence type="ECO:0000256" key="10">
    <source>
        <dbReference type="ARBA" id="ARBA00023204"/>
    </source>
</evidence>
<evidence type="ECO:0000256" key="4">
    <source>
        <dbReference type="ARBA" id="ARBA00022618"/>
    </source>
</evidence>
<dbReference type="InterPro" id="IPR012340">
    <property type="entry name" value="NA-bd_OB-fold"/>
</dbReference>
<keyword evidence="8 14" id="KW-0067">ATP-binding</keyword>
<feature type="compositionally biased region" description="Basic and acidic residues" evidence="16">
    <location>
        <begin position="63"/>
        <end position="84"/>
    </location>
</feature>
<evidence type="ECO:0000256" key="1">
    <source>
        <dbReference type="ARBA" id="ARBA00004123"/>
    </source>
</evidence>
<protein>
    <recommendedName>
        <fullName evidence="14">DNA ligase</fullName>
        <ecNumber evidence="14">6.5.1.1</ecNumber>
    </recommendedName>
</protein>
<dbReference type="GeneID" id="43584642"/>
<dbReference type="Proteomes" id="UP000398389">
    <property type="component" value="Unassembled WGS sequence"/>
</dbReference>
<keyword evidence="3 14" id="KW-0436">Ligase</keyword>
<keyword evidence="10 14" id="KW-0234">DNA repair</keyword>
<dbReference type="InterPro" id="IPR036599">
    <property type="entry name" value="DNA_ligase_N_sf"/>
</dbReference>
<dbReference type="Gene3D" id="2.40.50.140">
    <property type="entry name" value="Nucleic acid-binding proteins"/>
    <property type="match status" value="1"/>
</dbReference>
<dbReference type="EMBL" id="CABVLU010000005">
    <property type="protein sequence ID" value="VVT57704.1"/>
    <property type="molecule type" value="Genomic_DNA"/>
</dbReference>
<dbReference type="InterPro" id="IPR016059">
    <property type="entry name" value="DNA_ligase_ATP-dep_CS"/>
</dbReference>
<dbReference type="FunFam" id="1.10.3260.10:FF:000001">
    <property type="entry name" value="DNA ligase"/>
    <property type="match status" value="1"/>
</dbReference>
<evidence type="ECO:0000256" key="2">
    <source>
        <dbReference type="ARBA" id="ARBA00007572"/>
    </source>
</evidence>
<dbReference type="GO" id="GO:0006310">
    <property type="term" value="P:DNA recombination"/>
    <property type="evidence" value="ECO:0007669"/>
    <property type="project" value="UniProtKB-KW"/>
</dbReference>
<evidence type="ECO:0000256" key="3">
    <source>
        <dbReference type="ARBA" id="ARBA00022598"/>
    </source>
</evidence>
<keyword evidence="5" id="KW-0235">DNA replication</keyword>
<dbReference type="GO" id="GO:0006281">
    <property type="term" value="P:DNA repair"/>
    <property type="evidence" value="ECO:0007669"/>
    <property type="project" value="UniProtKB-KW"/>
</dbReference>
<dbReference type="GO" id="GO:0071897">
    <property type="term" value="P:DNA biosynthetic process"/>
    <property type="evidence" value="ECO:0007669"/>
    <property type="project" value="InterPro"/>
</dbReference>
<dbReference type="GO" id="GO:0005739">
    <property type="term" value="C:mitochondrion"/>
    <property type="evidence" value="ECO:0007669"/>
    <property type="project" value="TreeGrafter"/>
</dbReference>
<dbReference type="InterPro" id="IPR012308">
    <property type="entry name" value="DNA_ligase_ATP-dep_N"/>
</dbReference>
<evidence type="ECO:0000313" key="18">
    <source>
        <dbReference type="EMBL" id="VVT57704.1"/>
    </source>
</evidence>
<feature type="region of interest" description="Disordered" evidence="16">
    <location>
        <begin position="35"/>
        <end position="213"/>
    </location>
</feature>
<evidence type="ECO:0000256" key="6">
    <source>
        <dbReference type="ARBA" id="ARBA00022741"/>
    </source>
</evidence>
<evidence type="ECO:0000256" key="11">
    <source>
        <dbReference type="ARBA" id="ARBA00023242"/>
    </source>
</evidence>
<dbReference type="GO" id="GO:0005524">
    <property type="term" value="F:ATP binding"/>
    <property type="evidence" value="ECO:0007669"/>
    <property type="project" value="UniProtKB-KW"/>
</dbReference>
<reference evidence="18 19" key="1">
    <citation type="submission" date="2019-09" db="EMBL/GenBank/DDBJ databases">
        <authorList>
            <person name="Brejova B."/>
        </authorList>
    </citation>
    <scope>NUCLEOTIDE SEQUENCE [LARGE SCALE GENOMIC DNA]</scope>
</reference>
<evidence type="ECO:0000259" key="17">
    <source>
        <dbReference type="PROSITE" id="PS50160"/>
    </source>
</evidence>
<feature type="domain" description="ATP-dependent DNA ligase family profile" evidence="17">
    <location>
        <begin position="578"/>
        <end position="715"/>
    </location>
</feature>
<dbReference type="Gene3D" id="3.30.1490.70">
    <property type="match status" value="1"/>
</dbReference>
<keyword evidence="4" id="KW-0132">Cell division</keyword>
<keyword evidence="9 14" id="KW-0233">DNA recombination</keyword>
<evidence type="ECO:0000256" key="8">
    <source>
        <dbReference type="ARBA" id="ARBA00022840"/>
    </source>
</evidence>
<keyword evidence="12" id="KW-0131">Cell cycle</keyword>
<dbReference type="PANTHER" id="PTHR45674">
    <property type="entry name" value="DNA LIGASE 1/3 FAMILY MEMBER"/>
    <property type="match status" value="1"/>
</dbReference>
<dbReference type="FunFam" id="3.30.470.30:FF:000016">
    <property type="entry name" value="DNA ligase"/>
    <property type="match status" value="1"/>
</dbReference>
<dbReference type="InterPro" id="IPR012309">
    <property type="entry name" value="DNA_ligase_ATP-dep_C"/>
</dbReference>
<keyword evidence="6 14" id="KW-0547">Nucleotide-binding</keyword>
<name>A0A5E8C1U3_9ASCO</name>
<dbReference type="GO" id="GO:0005634">
    <property type="term" value="C:nucleus"/>
    <property type="evidence" value="ECO:0007669"/>
    <property type="project" value="UniProtKB-SubCell"/>
</dbReference>
<dbReference type="RefSeq" id="XP_031856433.1">
    <property type="nucleotide sequence ID" value="XM_032000542.1"/>
</dbReference>